<evidence type="ECO:0000313" key="2">
    <source>
        <dbReference type="Proteomes" id="UP000262832"/>
    </source>
</evidence>
<reference evidence="1 2" key="1">
    <citation type="submission" date="2018-08" db="EMBL/GenBank/DDBJ databases">
        <title>Genomic taxonomy of the Vibrionaceae family.</title>
        <authorList>
            <person name="Gomez-Gil B."/>
            <person name="Tanaka M."/>
            <person name="Sawabe T."/>
            <person name="Enciso-Ibarra K."/>
        </authorList>
    </citation>
    <scope>NUCLEOTIDE SEQUENCE [LARGE SCALE GENOMIC DNA]</scope>
    <source>
        <strain evidence="1 2">CAIM 1831</strain>
        <plasmid evidence="2">pva1</plasmid>
    </source>
</reference>
<dbReference type="Gene3D" id="3.40.50.12580">
    <property type="match status" value="1"/>
</dbReference>
<evidence type="ECO:0000313" key="1">
    <source>
        <dbReference type="EMBL" id="AXY03724.1"/>
    </source>
</evidence>
<proteinExistence type="predicted"/>
<accession>A0ABM6Z0Q0</accession>
<dbReference type="EMBL" id="CP032095">
    <property type="protein sequence ID" value="AXY03724.1"/>
    <property type="molecule type" value="Genomic_DNA"/>
</dbReference>
<gene>
    <name evidence="1" type="ORF">D1115_22875</name>
</gene>
<dbReference type="InterPro" id="IPR043148">
    <property type="entry name" value="TagF_C"/>
</dbReference>
<name>A0ABM6Z0Q0_9VIBR</name>
<organism evidence="1 2">
    <name type="scientific">Vibrio alfacsensis</name>
    <dbReference type="NCBI Taxonomy" id="1074311"/>
    <lineage>
        <taxon>Bacteria</taxon>
        <taxon>Pseudomonadati</taxon>
        <taxon>Pseudomonadota</taxon>
        <taxon>Gammaproteobacteria</taxon>
        <taxon>Vibrionales</taxon>
        <taxon>Vibrionaceae</taxon>
        <taxon>Vibrio</taxon>
    </lineage>
</organism>
<keyword evidence="1" id="KW-0614">Plasmid</keyword>
<protein>
    <recommendedName>
        <fullName evidence="3">CDP-glycerol--glycerophosphate glycerophosphotransferase</fullName>
    </recommendedName>
</protein>
<sequence length="360" mass="41951">MWKTDLLYQAMENHPAYCPSILVVPRCNADDIEANTKRTELHFLTKGYRVRMVMTGKDSHTDDELLDDDIIFFTHPHNDSLERFSIAHLRNKLTCYVPYFEMLDVNYSIHFNGPTENLVWKFFQINELHKHIAEEHAYNRGRNIDVVGYPATEALYSDQSYDNPWKRPELKKIIFAPHHSISNSSFLSNSTFIENADYLRELAIRYSGRVNFAFKPHPLLKDKLYRHPDWGVKKTDEYWAFWSSKPNLQLEEGEYVGLFRESDAMIHDCTSFITEYLYTGKPALYLNPSIRDRLNDYGKLGYDAIPKVKEPTDIDRFIRSIMNGDSVTHNAGLQDKLRPALSPTTHIMQILNKTFVGTRG</sequence>
<dbReference type="GeneID" id="39680978"/>
<geneLocation type="plasmid" evidence="2">
    <name>pva1</name>
</geneLocation>
<dbReference type="Proteomes" id="UP000262832">
    <property type="component" value="Plasmid pVa1"/>
</dbReference>
<keyword evidence="2" id="KW-1185">Reference proteome</keyword>
<dbReference type="RefSeq" id="WP_128813604.1">
    <property type="nucleotide sequence ID" value="NZ_CP032095.1"/>
</dbReference>
<evidence type="ECO:0008006" key="3">
    <source>
        <dbReference type="Google" id="ProtNLM"/>
    </source>
</evidence>